<dbReference type="HOGENOM" id="CLU_1768033_0_0_1"/>
<dbReference type="EMBL" id="CP001942">
    <property type="protein sequence ID" value="ADM10920.1"/>
    <property type="molecule type" value="Genomic_DNA"/>
</dbReference>
<dbReference type="RefSeq" id="XP_003072280.1">
    <property type="nucleotide sequence ID" value="XM_003072234.1"/>
</dbReference>
<evidence type="ECO:0000313" key="1">
    <source>
        <dbReference type="EMBL" id="ADM10920.1"/>
    </source>
</evidence>
<gene>
    <name evidence="1" type="ORF">Eint_010570</name>
</gene>
<accession>E0S5D5</accession>
<evidence type="ECO:0008006" key="3">
    <source>
        <dbReference type="Google" id="ProtNLM"/>
    </source>
</evidence>
<evidence type="ECO:0000313" key="2">
    <source>
        <dbReference type="Proteomes" id="UP000002313"/>
    </source>
</evidence>
<sequence length="147" mass="17436">MVGKALMFTNTDDIKLSDILFGSDVETIRCEKASGRKEDEKNIWKRNVKHYKILSIDQISALEDFFISRQQPITKTNIKHASKILRIPYQRSVNYLYNKYKRAQESADDFYQKCIHEFGLIMQNIDKSWDSYLRGCRVYNTPRDNRN</sequence>
<proteinExistence type="predicted"/>
<protein>
    <recommendedName>
        <fullName evidence="3">Homeobox domain-containing protein</fullName>
    </recommendedName>
</protein>
<dbReference type="Proteomes" id="UP000002313">
    <property type="component" value="Chromosome I"/>
</dbReference>
<dbReference type="GeneID" id="9698537"/>
<dbReference type="KEGG" id="ein:Eint_010570"/>
<keyword evidence="2" id="KW-1185">Reference proteome</keyword>
<organism evidence="1 2">
    <name type="scientific">Encephalitozoon intestinalis (strain ATCC 50506)</name>
    <name type="common">Microsporidian parasite</name>
    <name type="synonym">Septata intestinalis</name>
    <dbReference type="NCBI Taxonomy" id="876142"/>
    <lineage>
        <taxon>Eukaryota</taxon>
        <taxon>Fungi</taxon>
        <taxon>Fungi incertae sedis</taxon>
        <taxon>Microsporidia</taxon>
        <taxon>Unikaryonidae</taxon>
        <taxon>Encephalitozoon</taxon>
    </lineage>
</organism>
<dbReference type="OrthoDB" id="2190197at2759"/>
<dbReference type="VEuPathDB" id="MicrosporidiaDB:Eint_010570"/>
<reference evidence="1 2" key="1">
    <citation type="journal article" date="2010" name="Nat. Commun.">
        <title>The complete sequence of the smallest known nuclear genome from the microsporidian Encephalitozoon intestinalis.</title>
        <authorList>
            <person name="Corradi N."/>
            <person name="Pombert J.-F."/>
            <person name="Farinelli L."/>
            <person name="Didier E.S."/>
            <person name="Keeling P.J."/>
        </authorList>
    </citation>
    <scope>NUCLEOTIDE SEQUENCE [LARGE SCALE GENOMIC DNA]</scope>
    <source>
        <strain evidence="1 2">ATCC 50506</strain>
    </source>
</reference>
<name>E0S5D5_ENCIT</name>
<reference evidence="1 2" key="2">
    <citation type="journal article" date="2012" name="Proc. Natl. Acad. Sci. U.S.A.">
        <title>Gain and loss of multiple functionally related, horizontally transferred genes in the reduced genomes of two microsporidian parasites.</title>
        <authorList>
            <person name="Pombert J.-F."/>
            <person name="Selman M."/>
            <person name="Burki F."/>
            <person name="Bardell F.T."/>
            <person name="Farinelli L."/>
            <person name="Solter L.F."/>
            <person name="Whitman D.W."/>
            <person name="Weiss L.M."/>
            <person name="Corradi N."/>
            <person name="Keeling P.J."/>
        </authorList>
    </citation>
    <scope>NUCLEOTIDE SEQUENCE [LARGE SCALE GENOMIC DNA]</scope>
    <source>
        <strain evidence="1 2">ATCC 50506</strain>
    </source>
</reference>
<dbReference type="AlphaFoldDB" id="E0S5D5"/>